<dbReference type="PANTHER" id="PTHR19211:SF14">
    <property type="entry name" value="ATP-BINDING CASSETTE SUB-FAMILY F MEMBER 1"/>
    <property type="match status" value="1"/>
</dbReference>
<dbReference type="SMART" id="SM00382">
    <property type="entry name" value="AAA"/>
    <property type="match status" value="2"/>
</dbReference>
<name>A0A0U2W8R2_9BACT</name>
<evidence type="ECO:0000256" key="7">
    <source>
        <dbReference type="SAM" id="MobiDB-lite"/>
    </source>
</evidence>
<dbReference type="PROSITE" id="PS50893">
    <property type="entry name" value="ABC_TRANSPORTER_2"/>
    <property type="match status" value="2"/>
</dbReference>
<proteinExistence type="inferred from homology"/>
<dbReference type="AlphaFoldDB" id="A0A0U2W8R2"/>
<dbReference type="InterPro" id="IPR032781">
    <property type="entry name" value="ABC_tran_Xtn"/>
</dbReference>
<dbReference type="CDD" id="cd03221">
    <property type="entry name" value="ABCF_EF-3"/>
    <property type="match status" value="2"/>
</dbReference>
<keyword evidence="6" id="KW-0175">Coiled coil</keyword>
<dbReference type="InterPro" id="IPR050611">
    <property type="entry name" value="ABCF"/>
</dbReference>
<dbReference type="GO" id="GO:0005524">
    <property type="term" value="F:ATP binding"/>
    <property type="evidence" value="ECO:0007669"/>
    <property type="project" value="UniProtKB-KW"/>
</dbReference>
<evidence type="ECO:0000256" key="1">
    <source>
        <dbReference type="ARBA" id="ARBA00022737"/>
    </source>
</evidence>
<dbReference type="PANTHER" id="PTHR19211">
    <property type="entry name" value="ATP-BINDING TRANSPORT PROTEIN-RELATED"/>
    <property type="match status" value="1"/>
</dbReference>
<dbReference type="PROSITE" id="PS00211">
    <property type="entry name" value="ABC_TRANSPORTER_1"/>
    <property type="match status" value="2"/>
</dbReference>
<evidence type="ECO:0000256" key="2">
    <source>
        <dbReference type="ARBA" id="ARBA00022741"/>
    </source>
</evidence>
<feature type="compositionally biased region" description="Basic and acidic residues" evidence="7">
    <location>
        <begin position="550"/>
        <end position="567"/>
    </location>
</feature>
<feature type="domain" description="ABC transporter" evidence="8">
    <location>
        <begin position="2"/>
        <end position="246"/>
    </location>
</feature>
<dbReference type="EMBL" id="KT201088">
    <property type="protein sequence ID" value="ALS56152.1"/>
    <property type="molecule type" value="Genomic_DNA"/>
</dbReference>
<dbReference type="Pfam" id="PF00005">
    <property type="entry name" value="ABC_tran"/>
    <property type="match status" value="2"/>
</dbReference>
<feature type="coiled-coil region" evidence="6">
    <location>
        <begin position="567"/>
        <end position="622"/>
    </location>
</feature>
<evidence type="ECO:0000256" key="5">
    <source>
        <dbReference type="ARBA" id="ARBA00069073"/>
    </source>
</evidence>
<dbReference type="InterPro" id="IPR017871">
    <property type="entry name" value="ABC_transporter-like_CS"/>
</dbReference>
<protein>
    <recommendedName>
        <fullName evidence="5">Probable ATP-binding protein YheS</fullName>
    </recommendedName>
</protein>
<evidence type="ECO:0000256" key="6">
    <source>
        <dbReference type="SAM" id="Coils"/>
    </source>
</evidence>
<dbReference type="Gene3D" id="3.40.50.300">
    <property type="entry name" value="P-loop containing nucleotide triphosphate hydrolases"/>
    <property type="match status" value="2"/>
</dbReference>
<evidence type="ECO:0000259" key="8">
    <source>
        <dbReference type="PROSITE" id="PS50893"/>
    </source>
</evidence>
<keyword evidence="2" id="KW-0547">Nucleotide-binding</keyword>
<evidence type="ECO:0000256" key="4">
    <source>
        <dbReference type="ARBA" id="ARBA00061571"/>
    </source>
</evidence>
<dbReference type="Pfam" id="PF12848">
    <property type="entry name" value="ABC_tran_Xtn"/>
    <property type="match status" value="1"/>
</dbReference>
<feature type="domain" description="ABC transporter" evidence="8">
    <location>
        <begin position="300"/>
        <end position="526"/>
    </location>
</feature>
<organism evidence="9">
    <name type="scientific">uncultured bacterium EIL11C05</name>
    <dbReference type="NCBI Taxonomy" id="1768199"/>
    <lineage>
        <taxon>Bacteria</taxon>
        <taxon>environmental samples</taxon>
    </lineage>
</organism>
<feature type="region of interest" description="Disordered" evidence="7">
    <location>
        <begin position="525"/>
        <end position="567"/>
    </location>
</feature>
<keyword evidence="3 9" id="KW-0067">ATP-binding</keyword>
<dbReference type="FunFam" id="3.40.50.300:FF:000011">
    <property type="entry name" value="Putative ABC transporter ATP-binding component"/>
    <property type="match status" value="1"/>
</dbReference>
<keyword evidence="1" id="KW-0677">Repeat</keyword>
<dbReference type="InterPro" id="IPR003439">
    <property type="entry name" value="ABC_transporter-like_ATP-bd"/>
</dbReference>
<dbReference type="InterPro" id="IPR003593">
    <property type="entry name" value="AAA+_ATPase"/>
</dbReference>
<evidence type="ECO:0000313" key="9">
    <source>
        <dbReference type="EMBL" id="ALS56152.1"/>
    </source>
</evidence>
<reference evidence="9" key="1">
    <citation type="journal article" date="2016" name="ISME J.">
        <title>Functional metagenomic screen reveals new and diverse microbial rhodopsins.</title>
        <authorList>
            <person name="Pushkarev A."/>
            <person name="Beja O."/>
        </authorList>
    </citation>
    <scope>NUCLEOTIDE SEQUENCE</scope>
</reference>
<accession>A0A0U2W8R2</accession>
<evidence type="ECO:0000256" key="3">
    <source>
        <dbReference type="ARBA" id="ARBA00022840"/>
    </source>
</evidence>
<dbReference type="GO" id="GO:0016887">
    <property type="term" value="F:ATP hydrolysis activity"/>
    <property type="evidence" value="ECO:0007669"/>
    <property type="project" value="InterPro"/>
</dbReference>
<dbReference type="InterPro" id="IPR027417">
    <property type="entry name" value="P-loop_NTPase"/>
</dbReference>
<comment type="similarity">
    <text evidence="4">Belongs to the ABC transporter superfamily. ABCF family. YheS subfamily.</text>
</comment>
<dbReference type="FunFam" id="3.40.50.300:FF:002053">
    <property type="entry name" value="ABC transporter ATP-binding protein"/>
    <property type="match status" value="1"/>
</dbReference>
<dbReference type="SUPFAM" id="SSF52540">
    <property type="entry name" value="P-loop containing nucleoside triphosphate hydrolases"/>
    <property type="match status" value="2"/>
</dbReference>
<sequence length="633" mass="71384">MISLNNISLMRGNQLLIADSSLTLSGGQRTGIIGRNGAGKTSLFKALEGDIPLEQGAIEVPNGLRTSTMSQETPGSQRSALEFVIDADMAYRTLERALQQAEADDDHAAMARLHSELDNIEGYSIRNRAEQLLSGLGFSTDLFDKPVSRFSGGWRVRLNLAAALMCPSDLLMLDEPTNHLDLEATVWLEQWLQRYPGTLLIISHDRSFLDTVIEQVVSFEGNRLVAYRGNYSAFEKLKAERLALQQAMYEKQQRRRTEIENFVRRFRAKASKAAQAQSRLKELDRMQDIAPAHIDSPFSFRFADLDQLPNFLMQVEQLSIGFAEPLVERINLSILADTRIGLLGFNGSGKSTLLKVLSEQHPPLAGEITRAKKLKVGYYAQHQVDELNQQSTPFELIQQLDPKASAQEIRNYLGGFDFKGERINEQISVFSGGEKARLALARVVRSQPNLLLMDEPTNHLDLDMVHALTVALQHYSGALIIVSHDRHLLGNTVDAFYSIRKGVFAEFKGDLKDYEKWLGKQESASHKLEERTATTRAGTTSHKLDKKHLRQEAAAKREREAPMRKREKELERKIDDLNSELLSLETQLSDSTLYDDSNKKQLKDLLQRQGALKTQLADIEEAWMEVLEQLQQS</sequence>